<name>A0A392S880_9FABA</name>
<sequence>EVILIPLGEGIKKIKYEAFSKIRMNA</sequence>
<accession>A0A392S880</accession>
<protein>
    <submittedName>
        <fullName evidence="1">Uncharacterized protein</fullName>
    </submittedName>
</protein>
<reference evidence="1 2" key="1">
    <citation type="journal article" date="2018" name="Front. Plant Sci.">
        <title>Red Clover (Trifolium pratense) and Zigzag Clover (T. medium) - A Picture of Genomic Similarities and Differences.</title>
        <authorList>
            <person name="Dluhosova J."/>
            <person name="Istvanek J."/>
            <person name="Nedelnik J."/>
            <person name="Repkova J."/>
        </authorList>
    </citation>
    <scope>NUCLEOTIDE SEQUENCE [LARGE SCALE GENOMIC DNA]</scope>
    <source>
        <strain evidence="2">cv. 10/8</strain>
        <tissue evidence="1">Leaf</tissue>
    </source>
</reference>
<dbReference type="Proteomes" id="UP000265520">
    <property type="component" value="Unassembled WGS sequence"/>
</dbReference>
<evidence type="ECO:0000313" key="2">
    <source>
        <dbReference type="Proteomes" id="UP000265520"/>
    </source>
</evidence>
<dbReference type="AlphaFoldDB" id="A0A392S880"/>
<keyword evidence="2" id="KW-1185">Reference proteome</keyword>
<dbReference type="EMBL" id="LXQA010339424">
    <property type="protein sequence ID" value="MCI45091.1"/>
    <property type="molecule type" value="Genomic_DNA"/>
</dbReference>
<proteinExistence type="predicted"/>
<feature type="non-terminal residue" evidence="1">
    <location>
        <position position="1"/>
    </location>
</feature>
<organism evidence="1 2">
    <name type="scientific">Trifolium medium</name>
    <dbReference type="NCBI Taxonomy" id="97028"/>
    <lineage>
        <taxon>Eukaryota</taxon>
        <taxon>Viridiplantae</taxon>
        <taxon>Streptophyta</taxon>
        <taxon>Embryophyta</taxon>
        <taxon>Tracheophyta</taxon>
        <taxon>Spermatophyta</taxon>
        <taxon>Magnoliopsida</taxon>
        <taxon>eudicotyledons</taxon>
        <taxon>Gunneridae</taxon>
        <taxon>Pentapetalae</taxon>
        <taxon>rosids</taxon>
        <taxon>fabids</taxon>
        <taxon>Fabales</taxon>
        <taxon>Fabaceae</taxon>
        <taxon>Papilionoideae</taxon>
        <taxon>50 kb inversion clade</taxon>
        <taxon>NPAAA clade</taxon>
        <taxon>Hologalegina</taxon>
        <taxon>IRL clade</taxon>
        <taxon>Trifolieae</taxon>
        <taxon>Trifolium</taxon>
    </lineage>
</organism>
<comment type="caution">
    <text evidence="1">The sequence shown here is derived from an EMBL/GenBank/DDBJ whole genome shotgun (WGS) entry which is preliminary data.</text>
</comment>
<evidence type="ECO:0000313" key="1">
    <source>
        <dbReference type="EMBL" id="MCI45091.1"/>
    </source>
</evidence>